<comment type="similarity">
    <text evidence="2 6">Belongs to the Nudix hydrolase family.</text>
</comment>
<gene>
    <name evidence="8" type="ORF">J2Z82_003283</name>
</gene>
<dbReference type="InterPro" id="IPR020476">
    <property type="entry name" value="Nudix_hydrolase"/>
</dbReference>
<dbReference type="PROSITE" id="PS00893">
    <property type="entry name" value="NUDIX_BOX"/>
    <property type="match status" value="1"/>
</dbReference>
<dbReference type="InterPro" id="IPR015797">
    <property type="entry name" value="NUDIX_hydrolase-like_dom_sf"/>
</dbReference>
<dbReference type="Gene3D" id="3.90.79.10">
    <property type="entry name" value="Nucleoside Triphosphate Pyrophosphohydrolase"/>
    <property type="match status" value="1"/>
</dbReference>
<reference evidence="8 9" key="1">
    <citation type="submission" date="2021-03" db="EMBL/GenBank/DDBJ databases">
        <title>Genomic Encyclopedia of Type Strains, Phase IV (KMG-IV): sequencing the most valuable type-strain genomes for metagenomic binning, comparative biology and taxonomic classification.</title>
        <authorList>
            <person name="Goeker M."/>
        </authorList>
    </citation>
    <scope>NUCLEOTIDE SEQUENCE [LARGE SCALE GENOMIC DNA]</scope>
    <source>
        <strain evidence="8 9">DSM 21085</strain>
    </source>
</reference>
<dbReference type="SUPFAM" id="SSF55811">
    <property type="entry name" value="Nudix"/>
    <property type="match status" value="1"/>
</dbReference>
<dbReference type="NCBIfam" id="TIGR02705">
    <property type="entry name" value="nudix_YtkD"/>
    <property type="match status" value="1"/>
</dbReference>
<dbReference type="PROSITE" id="PS51462">
    <property type="entry name" value="NUDIX"/>
    <property type="match status" value="1"/>
</dbReference>
<protein>
    <submittedName>
        <fullName evidence="8">8-oxo-dGTP diphosphatase</fullName>
        <ecNumber evidence="8">3.6.1.55</ecNumber>
    </submittedName>
</protein>
<dbReference type="InterPro" id="IPR000086">
    <property type="entry name" value="NUDIX_hydrolase_dom"/>
</dbReference>
<evidence type="ECO:0000256" key="5">
    <source>
        <dbReference type="ARBA" id="ARBA00022842"/>
    </source>
</evidence>
<dbReference type="PRINTS" id="PR00502">
    <property type="entry name" value="NUDIXFAMILY"/>
</dbReference>
<keyword evidence="4 6" id="KW-0378">Hydrolase</keyword>
<keyword evidence="3" id="KW-0479">Metal-binding</keyword>
<proteinExistence type="inferred from homology"/>
<sequence>MKAVEIMYTFKDYYHNEVKLSFDDHPFSNKPKHVWVICKFNDDWLLTRHKDRGLEFPGGKVEKGETAQEAAVREVMEETGGTIDSIRYIGQYYVAGKGGNIIKNVYFAEIKELIPQDTYYETEGPVMLKKVPENVRQNKLYSFIMKDGVLSYCMEFINIGLLKKRL</sequence>
<dbReference type="PANTHER" id="PTHR43758">
    <property type="entry name" value="7,8-DIHYDRO-8-OXOGUANINE TRIPHOSPHATASE"/>
    <property type="match status" value="1"/>
</dbReference>
<dbReference type="PANTHER" id="PTHR43758:SF8">
    <property type="entry name" value="8-OXO-DGTP DIPHOSPHATASE YTKD-RELATED"/>
    <property type="match status" value="1"/>
</dbReference>
<keyword evidence="5" id="KW-0460">Magnesium</keyword>
<keyword evidence="9" id="KW-1185">Reference proteome</keyword>
<feature type="domain" description="Nudix hydrolase" evidence="7">
    <location>
        <begin position="12"/>
        <end position="153"/>
    </location>
</feature>
<organism evidence="8 9">
    <name type="scientific">Virgibacillus litoralis</name>
    <dbReference type="NCBI Taxonomy" id="578221"/>
    <lineage>
        <taxon>Bacteria</taxon>
        <taxon>Bacillati</taxon>
        <taxon>Bacillota</taxon>
        <taxon>Bacilli</taxon>
        <taxon>Bacillales</taxon>
        <taxon>Bacillaceae</taxon>
        <taxon>Virgibacillus</taxon>
    </lineage>
</organism>
<dbReference type="EC" id="3.6.1.55" evidence="8"/>
<comment type="cofactor">
    <cofactor evidence="1">
        <name>Mg(2+)</name>
        <dbReference type="ChEBI" id="CHEBI:18420"/>
    </cofactor>
</comment>
<dbReference type="InterPro" id="IPR014078">
    <property type="entry name" value="Nudix_YtkD"/>
</dbReference>
<dbReference type="GO" id="GO:0035539">
    <property type="term" value="F:8-oxo-7,8-dihydrodeoxyguanosine triphosphate pyrophosphatase activity"/>
    <property type="evidence" value="ECO:0007669"/>
    <property type="project" value="UniProtKB-EC"/>
</dbReference>
<dbReference type="Proteomes" id="UP001519328">
    <property type="component" value="Unassembled WGS sequence"/>
</dbReference>
<dbReference type="InterPro" id="IPR020084">
    <property type="entry name" value="NUDIX_hydrolase_CS"/>
</dbReference>
<dbReference type="Pfam" id="PF00293">
    <property type="entry name" value="NUDIX"/>
    <property type="match status" value="1"/>
</dbReference>
<evidence type="ECO:0000256" key="3">
    <source>
        <dbReference type="ARBA" id="ARBA00022723"/>
    </source>
</evidence>
<evidence type="ECO:0000256" key="6">
    <source>
        <dbReference type="RuleBase" id="RU003476"/>
    </source>
</evidence>
<comment type="caution">
    <text evidence="8">The sequence shown here is derived from an EMBL/GenBank/DDBJ whole genome shotgun (WGS) entry which is preliminary data.</text>
</comment>
<dbReference type="EMBL" id="JAGGKK010000020">
    <property type="protein sequence ID" value="MBP1950326.1"/>
    <property type="molecule type" value="Genomic_DNA"/>
</dbReference>
<evidence type="ECO:0000259" key="7">
    <source>
        <dbReference type="PROSITE" id="PS51462"/>
    </source>
</evidence>
<evidence type="ECO:0000256" key="4">
    <source>
        <dbReference type="ARBA" id="ARBA00022801"/>
    </source>
</evidence>
<evidence type="ECO:0000256" key="1">
    <source>
        <dbReference type="ARBA" id="ARBA00001946"/>
    </source>
</evidence>
<accession>A0ABS4HHD3</accession>
<name>A0ABS4HHD3_9BACI</name>
<evidence type="ECO:0000256" key="2">
    <source>
        <dbReference type="ARBA" id="ARBA00005582"/>
    </source>
</evidence>
<dbReference type="CDD" id="cd04665">
    <property type="entry name" value="NUDIX_RppH"/>
    <property type="match status" value="1"/>
</dbReference>
<evidence type="ECO:0000313" key="9">
    <source>
        <dbReference type="Proteomes" id="UP001519328"/>
    </source>
</evidence>
<evidence type="ECO:0000313" key="8">
    <source>
        <dbReference type="EMBL" id="MBP1950326.1"/>
    </source>
</evidence>